<evidence type="ECO:0000256" key="4">
    <source>
        <dbReference type="PROSITE-ProRule" id="PRU00401"/>
    </source>
</evidence>
<feature type="repeat" description="RPEL" evidence="4">
    <location>
        <begin position="720"/>
        <end position="745"/>
    </location>
</feature>
<keyword evidence="7" id="KW-1185">Reference proteome</keyword>
<reference evidence="6" key="1">
    <citation type="submission" date="2019-07" db="EMBL/GenBank/DDBJ databases">
        <title>Annotation for the trematode Paragonimus miyazaki's.</title>
        <authorList>
            <person name="Choi Y.-J."/>
        </authorList>
    </citation>
    <scope>NUCLEOTIDE SEQUENCE</scope>
    <source>
        <strain evidence="6">Japan</strain>
    </source>
</reference>
<dbReference type="PANTHER" id="PTHR12751:SF18">
    <property type="entry name" value="PHOSPHATASE AND ACTIN REGULATOR 1"/>
    <property type="match status" value="1"/>
</dbReference>
<feature type="region of interest" description="Disordered" evidence="5">
    <location>
        <begin position="47"/>
        <end position="71"/>
    </location>
</feature>
<dbReference type="InterPro" id="IPR004018">
    <property type="entry name" value="RPEL_repeat"/>
</dbReference>
<evidence type="ECO:0000256" key="3">
    <source>
        <dbReference type="ARBA" id="ARBA00023203"/>
    </source>
</evidence>
<evidence type="ECO:0000256" key="1">
    <source>
        <dbReference type="ARBA" id="ARBA00009795"/>
    </source>
</evidence>
<dbReference type="Gene3D" id="6.10.140.2130">
    <property type="match status" value="1"/>
</dbReference>
<dbReference type="PANTHER" id="PTHR12751">
    <property type="entry name" value="PHOSPHATASE AND ACTIN REGULATOR PHACTR"/>
    <property type="match status" value="1"/>
</dbReference>
<dbReference type="SMART" id="SM00707">
    <property type="entry name" value="RPEL"/>
    <property type="match status" value="3"/>
</dbReference>
<protein>
    <recommendedName>
        <fullName evidence="8">Phosphatase and actin regulator</fullName>
    </recommendedName>
</protein>
<feature type="compositionally biased region" description="Polar residues" evidence="5">
    <location>
        <begin position="99"/>
        <end position="110"/>
    </location>
</feature>
<sequence length="862" mass="95419">MQNVQTTPLREHTVTPLKRATFFRLFISPFRKFRQSRKDRCNSKAFAHARSESVQSGSSDLESDGRAGGGMYEDEEEFACQRSESLELVGGNRSPARSPGQSVSITNGKTDPSYKANAFTDGSLVTHHGQHPRIPGSVAVLPVGTVLSRQMLTPLSKPTSLPPLAHSRTRLSSVVNSNGLDSGCSHSDQQPVTTEFQSSNELEGCASPVVKTIVSPALSNVTNSVGSKLSPISTVMTTDTEFNALIEQDESKLSSPRSHPWVRQNDVTIGGTPICRISADGDTQSSSITDSAFGSANGDLISASTVPNRTQTAVVLEPKSVSTPSTVNKDHESRVREVFRFRKAHRLNGSCVHNTSIDSPLHDLPDSLVTLADSRTRRTKDRPQVTRTSLQTPTVDRTSLLWNSSKTLDADSSACESCDGLLPLPDSTNTNHLASPGLISLPGSTLKSSCSLDESTEAVLSDPDVVVTTDLDDIFNSSSCSNQTLSLESHSSTSSLPTTHYGISSGSRLASTTTPQLASMAVLRELSDRNFATRFGFPPRNHPVSGKNTDLSAKHQSLGNQSDPLKTVDSTVNLENDIPSVHTAYKTMNGISPTSTRLFERKIWSRVDADKSTDSNRPTVRMPTLSRPTYPFGRDCRFVFQLPLDSEEEEEELHNRSPPATTPADLTLQRRAQHDLWIKRADRISRFLETRPAVEDLFAKNILPSTTPEARAELRVEIEATLERRLSQRPTACELEQKNILHSDSEEVRLKAKEEKKLILTRKLSTRPTVKELQQRRIIRFNDYVEMTDADVYDRRADKPWTRLTPRDKADIRRELNEFKANEMSVHEESRHHTRMLIQFLAVKFSNYFYVIPLRGTFLPTS</sequence>
<dbReference type="PROSITE" id="PS51073">
    <property type="entry name" value="RPEL"/>
    <property type="match status" value="1"/>
</dbReference>
<name>A0A8S9YU36_9TREM</name>
<dbReference type="GO" id="GO:0003779">
    <property type="term" value="F:actin binding"/>
    <property type="evidence" value="ECO:0007669"/>
    <property type="project" value="UniProtKB-KW"/>
</dbReference>
<gene>
    <name evidence="6" type="ORF">EG68_05924</name>
</gene>
<accession>A0A8S9YU36</accession>
<dbReference type="GO" id="GO:0030036">
    <property type="term" value="P:actin cytoskeleton organization"/>
    <property type="evidence" value="ECO:0007669"/>
    <property type="project" value="TreeGrafter"/>
</dbReference>
<dbReference type="Proteomes" id="UP000822476">
    <property type="component" value="Unassembled WGS sequence"/>
</dbReference>
<organism evidence="6 7">
    <name type="scientific">Paragonimus skrjabini miyazakii</name>
    <dbReference type="NCBI Taxonomy" id="59628"/>
    <lineage>
        <taxon>Eukaryota</taxon>
        <taxon>Metazoa</taxon>
        <taxon>Spiralia</taxon>
        <taxon>Lophotrochozoa</taxon>
        <taxon>Platyhelminthes</taxon>
        <taxon>Trematoda</taxon>
        <taxon>Digenea</taxon>
        <taxon>Plagiorchiida</taxon>
        <taxon>Troglotremata</taxon>
        <taxon>Troglotrematidae</taxon>
        <taxon>Paragonimus</taxon>
    </lineage>
</organism>
<dbReference type="OrthoDB" id="5563016at2759"/>
<evidence type="ECO:0000313" key="7">
    <source>
        <dbReference type="Proteomes" id="UP000822476"/>
    </source>
</evidence>
<keyword evidence="3" id="KW-0009">Actin-binding</keyword>
<feature type="region of interest" description="Disordered" evidence="5">
    <location>
        <begin position="648"/>
        <end position="668"/>
    </location>
</feature>
<evidence type="ECO:0000256" key="5">
    <source>
        <dbReference type="SAM" id="MobiDB-lite"/>
    </source>
</evidence>
<proteinExistence type="inferred from homology"/>
<dbReference type="Pfam" id="PF02755">
    <property type="entry name" value="RPEL"/>
    <property type="match status" value="1"/>
</dbReference>
<comment type="similarity">
    <text evidence="1">Belongs to the phosphatase and actin regulator family.</text>
</comment>
<evidence type="ECO:0000313" key="6">
    <source>
        <dbReference type="EMBL" id="KAF7256590.1"/>
    </source>
</evidence>
<dbReference type="AlphaFoldDB" id="A0A8S9YU36"/>
<dbReference type="EMBL" id="JTDE01002993">
    <property type="protein sequence ID" value="KAF7256590.1"/>
    <property type="molecule type" value="Genomic_DNA"/>
</dbReference>
<dbReference type="Gene3D" id="6.10.140.1750">
    <property type="match status" value="1"/>
</dbReference>
<feature type="region of interest" description="Disordered" evidence="5">
    <location>
        <begin position="88"/>
        <end position="114"/>
    </location>
</feature>
<keyword evidence="2" id="KW-0677">Repeat</keyword>
<evidence type="ECO:0008006" key="8">
    <source>
        <dbReference type="Google" id="ProtNLM"/>
    </source>
</evidence>
<evidence type="ECO:0000256" key="2">
    <source>
        <dbReference type="ARBA" id="ARBA00022737"/>
    </source>
</evidence>
<comment type="caution">
    <text evidence="6">The sequence shown here is derived from an EMBL/GenBank/DDBJ whole genome shotgun (WGS) entry which is preliminary data.</text>
</comment>